<dbReference type="PANTHER" id="PTHR43464:SF19">
    <property type="entry name" value="UBIQUINONE BIOSYNTHESIS O-METHYLTRANSFERASE, MITOCHONDRIAL"/>
    <property type="match status" value="1"/>
</dbReference>
<dbReference type="InterPro" id="IPR013217">
    <property type="entry name" value="Methyltransf_12"/>
</dbReference>
<name>A0ABV3DUL1_9ACTN</name>
<evidence type="ECO:0000313" key="7">
    <source>
        <dbReference type="Proteomes" id="UP001551482"/>
    </source>
</evidence>
<feature type="region of interest" description="Disordered" evidence="4">
    <location>
        <begin position="1"/>
        <end position="55"/>
    </location>
</feature>
<evidence type="ECO:0000256" key="1">
    <source>
        <dbReference type="ARBA" id="ARBA00022603"/>
    </source>
</evidence>
<gene>
    <name evidence="6" type="ORF">AB0C36_38695</name>
</gene>
<reference evidence="6 7" key="1">
    <citation type="submission" date="2024-06" db="EMBL/GenBank/DDBJ databases">
        <title>The Natural Products Discovery Center: Release of the First 8490 Sequenced Strains for Exploring Actinobacteria Biosynthetic Diversity.</title>
        <authorList>
            <person name="Kalkreuter E."/>
            <person name="Kautsar S.A."/>
            <person name="Yang D."/>
            <person name="Bader C.D."/>
            <person name="Teijaro C.N."/>
            <person name="Fluegel L."/>
            <person name="Davis C.M."/>
            <person name="Simpson J.R."/>
            <person name="Lauterbach L."/>
            <person name="Steele A.D."/>
            <person name="Gui C."/>
            <person name="Meng S."/>
            <person name="Li G."/>
            <person name="Viehrig K."/>
            <person name="Ye F."/>
            <person name="Su P."/>
            <person name="Kiefer A.F."/>
            <person name="Nichols A."/>
            <person name="Cepeda A.J."/>
            <person name="Yan W."/>
            <person name="Fan B."/>
            <person name="Jiang Y."/>
            <person name="Adhikari A."/>
            <person name="Zheng C.-J."/>
            <person name="Schuster L."/>
            <person name="Cowan T.M."/>
            <person name="Smanski M.J."/>
            <person name="Chevrette M.G."/>
            <person name="De Carvalho L.P.S."/>
            <person name="Shen B."/>
        </authorList>
    </citation>
    <scope>NUCLEOTIDE SEQUENCE [LARGE SCALE GENOMIC DNA]</scope>
    <source>
        <strain evidence="6 7">NPDC048946</strain>
    </source>
</reference>
<accession>A0ABV3DUL1</accession>
<dbReference type="Gene3D" id="3.40.50.150">
    <property type="entry name" value="Vaccinia Virus protein VP39"/>
    <property type="match status" value="1"/>
</dbReference>
<feature type="compositionally biased region" description="Basic and acidic residues" evidence="4">
    <location>
        <begin position="8"/>
        <end position="31"/>
    </location>
</feature>
<dbReference type="RefSeq" id="WP_358363497.1">
    <property type="nucleotide sequence ID" value="NZ_JBEZFP010000173.1"/>
</dbReference>
<comment type="caution">
    <text evidence="6">The sequence shown here is derived from an EMBL/GenBank/DDBJ whole genome shotgun (WGS) entry which is preliminary data.</text>
</comment>
<dbReference type="Pfam" id="PF08242">
    <property type="entry name" value="Methyltransf_12"/>
    <property type="match status" value="1"/>
</dbReference>
<evidence type="ECO:0000256" key="4">
    <source>
        <dbReference type="SAM" id="MobiDB-lite"/>
    </source>
</evidence>
<dbReference type="EC" id="2.1.-.-" evidence="6"/>
<dbReference type="SUPFAM" id="SSF53335">
    <property type="entry name" value="S-adenosyl-L-methionine-dependent methyltransferases"/>
    <property type="match status" value="1"/>
</dbReference>
<dbReference type="GO" id="GO:0008168">
    <property type="term" value="F:methyltransferase activity"/>
    <property type="evidence" value="ECO:0007669"/>
    <property type="project" value="UniProtKB-KW"/>
</dbReference>
<keyword evidence="3" id="KW-0949">S-adenosyl-L-methionine</keyword>
<evidence type="ECO:0000256" key="2">
    <source>
        <dbReference type="ARBA" id="ARBA00022679"/>
    </source>
</evidence>
<sequence length="335" mass="36064">MTGQQSRQHGDQHGEPQDRAASREHAHGHQHDQHHKHDHKHSHSHNHGEGAHDVDWDELGPLLERGAELQMPALEQAAAWLGELVGDGDAVARVLDVGSGPGVAACVLAGAFPRAEVVAVDQADGLLARVRARAAERGLADRLVTRKADLPDAFTELPSADLVWTSDVVHHFGDQQAALRDLAARLRPGGVLAVGERGLPLRFLPRDIGIGRPGLLPRLEVANEARFAAMRAELPGAVSLVEDWPAMLAAAGLVPTGSRTFLTDHPAPLGLAAREQLHNHLTRLRSLLDTELDAQDRETLDRLVDDGAPTGILWRPDAFYLTATTVHTARACASD</sequence>
<feature type="compositionally biased region" description="Basic residues" evidence="4">
    <location>
        <begin position="32"/>
        <end position="45"/>
    </location>
</feature>
<protein>
    <submittedName>
        <fullName evidence="6">Class I SAM-dependent methyltransferase</fullName>
        <ecNumber evidence="6">2.1.-.-</ecNumber>
    </submittedName>
</protein>
<keyword evidence="2 6" id="KW-0808">Transferase</keyword>
<dbReference type="EMBL" id="JBEZFP010000173">
    <property type="protein sequence ID" value="MEU8139415.1"/>
    <property type="molecule type" value="Genomic_DNA"/>
</dbReference>
<dbReference type="GO" id="GO:0032259">
    <property type="term" value="P:methylation"/>
    <property type="evidence" value="ECO:0007669"/>
    <property type="project" value="UniProtKB-KW"/>
</dbReference>
<evidence type="ECO:0000313" key="6">
    <source>
        <dbReference type="EMBL" id="MEU8139415.1"/>
    </source>
</evidence>
<evidence type="ECO:0000256" key="3">
    <source>
        <dbReference type="ARBA" id="ARBA00022691"/>
    </source>
</evidence>
<dbReference type="PANTHER" id="PTHR43464">
    <property type="entry name" value="METHYLTRANSFERASE"/>
    <property type="match status" value="1"/>
</dbReference>
<keyword evidence="1 6" id="KW-0489">Methyltransferase</keyword>
<evidence type="ECO:0000259" key="5">
    <source>
        <dbReference type="Pfam" id="PF08242"/>
    </source>
</evidence>
<dbReference type="CDD" id="cd02440">
    <property type="entry name" value="AdoMet_MTases"/>
    <property type="match status" value="1"/>
</dbReference>
<proteinExistence type="predicted"/>
<dbReference type="Proteomes" id="UP001551482">
    <property type="component" value="Unassembled WGS sequence"/>
</dbReference>
<organism evidence="6 7">
    <name type="scientific">Streptodolium elevatio</name>
    <dbReference type="NCBI Taxonomy" id="3157996"/>
    <lineage>
        <taxon>Bacteria</taxon>
        <taxon>Bacillati</taxon>
        <taxon>Actinomycetota</taxon>
        <taxon>Actinomycetes</taxon>
        <taxon>Kitasatosporales</taxon>
        <taxon>Streptomycetaceae</taxon>
        <taxon>Streptodolium</taxon>
    </lineage>
</organism>
<dbReference type="InterPro" id="IPR029063">
    <property type="entry name" value="SAM-dependent_MTases_sf"/>
</dbReference>
<keyword evidence="7" id="KW-1185">Reference proteome</keyword>
<feature type="domain" description="Methyltransferase type 12" evidence="5">
    <location>
        <begin position="95"/>
        <end position="192"/>
    </location>
</feature>